<sequence length="247" mass="29402">MDNSAYKGSYNSLCYQILYQMRVDVDKYKDVCMKLMRNLEYYNPLSKYFEPTPERCNILYNWIYNLIEEEKVTEDIIKKCFEEYNDYKNKISSDRRCDYFSHIEQFEKPMNIILLDIFRDNMEIIRNELTRDYDSTAIPLKKFLCESLKIYKHMNESYCSRRGERNGKHTNICTKLDNFKSTYSFFRTKLGKLNNITPELDDIDNGFFDQCSSDEQKSLLDTDKGKNSCHAKEKDMTASVTISGNFL</sequence>
<dbReference type="Proteomes" id="UP000053327">
    <property type="component" value="Unassembled WGS sequence"/>
</dbReference>
<dbReference type="EMBL" id="KQ234761">
    <property type="protein sequence ID" value="KMZ88605.1"/>
    <property type="molecule type" value="Genomic_DNA"/>
</dbReference>
<name>A0A0J9SZM6_PLAV1</name>
<accession>A0A0J9SZM6</accession>
<evidence type="ECO:0000313" key="1">
    <source>
        <dbReference type="EMBL" id="KMZ88605.1"/>
    </source>
</evidence>
<proteinExistence type="predicted"/>
<reference evidence="1 2" key="1">
    <citation type="submission" date="2011-08" db="EMBL/GenBank/DDBJ databases">
        <title>The Genome Sequence of Plasmodium vivax Brazil I.</title>
        <authorList>
            <consortium name="The Broad Institute Genome Sequencing Platform"/>
            <consortium name="The Broad Institute Genome Sequencing Center for Infectious Disease"/>
            <person name="Neafsey D."/>
            <person name="Carlton J."/>
            <person name="Barnwell J."/>
            <person name="Collins W."/>
            <person name="Escalante A."/>
            <person name="Mullikin J."/>
            <person name="Saul A."/>
            <person name="Guigo R."/>
            <person name="Camara F."/>
            <person name="Young S.K."/>
            <person name="Zeng Q."/>
            <person name="Gargeya S."/>
            <person name="Fitzgerald M."/>
            <person name="Haas B."/>
            <person name="Abouelleil A."/>
            <person name="Alvarado L."/>
            <person name="Arachchi H.M."/>
            <person name="Berlin A."/>
            <person name="Brown A."/>
            <person name="Chapman S.B."/>
            <person name="Chen Z."/>
            <person name="Dunbar C."/>
            <person name="Freedman E."/>
            <person name="Gearin G."/>
            <person name="Gellesch M."/>
            <person name="Goldberg J."/>
            <person name="Griggs A."/>
            <person name="Gujja S."/>
            <person name="Heiman D."/>
            <person name="Howarth C."/>
            <person name="Larson L."/>
            <person name="Lui A."/>
            <person name="MacDonald P.J.P."/>
            <person name="Montmayeur A."/>
            <person name="Murphy C."/>
            <person name="Neiman D."/>
            <person name="Pearson M."/>
            <person name="Priest M."/>
            <person name="Roberts A."/>
            <person name="Saif S."/>
            <person name="Shea T."/>
            <person name="Shenoy N."/>
            <person name="Sisk P."/>
            <person name="Stolte C."/>
            <person name="Sykes S."/>
            <person name="Wortman J."/>
            <person name="Nusbaum C."/>
            <person name="Birren B."/>
        </authorList>
    </citation>
    <scope>NUCLEOTIDE SEQUENCE [LARGE SCALE GENOMIC DNA]</scope>
    <source>
        <strain evidence="1 2">Brazil I</strain>
    </source>
</reference>
<protein>
    <recommendedName>
        <fullName evidence="3">PIR Superfamily Protein</fullName>
    </recommendedName>
</protein>
<organism evidence="1 2">
    <name type="scientific">Plasmodium vivax (strain Brazil I)</name>
    <dbReference type="NCBI Taxonomy" id="1033975"/>
    <lineage>
        <taxon>Eukaryota</taxon>
        <taxon>Sar</taxon>
        <taxon>Alveolata</taxon>
        <taxon>Apicomplexa</taxon>
        <taxon>Aconoidasida</taxon>
        <taxon>Haemosporida</taxon>
        <taxon>Plasmodiidae</taxon>
        <taxon>Plasmodium</taxon>
        <taxon>Plasmodium (Plasmodium)</taxon>
    </lineage>
</organism>
<dbReference type="AlphaFoldDB" id="A0A0J9SZM6"/>
<gene>
    <name evidence="1" type="ORF">PVBG_04814</name>
</gene>
<evidence type="ECO:0000313" key="2">
    <source>
        <dbReference type="Proteomes" id="UP000053327"/>
    </source>
</evidence>
<evidence type="ECO:0008006" key="3">
    <source>
        <dbReference type="Google" id="ProtNLM"/>
    </source>
</evidence>